<evidence type="ECO:0000256" key="3">
    <source>
        <dbReference type="ARBA" id="ARBA00022692"/>
    </source>
</evidence>
<evidence type="ECO:0000259" key="11">
    <source>
        <dbReference type="SMART" id="SM00756"/>
    </source>
</evidence>
<keyword evidence="7 10" id="KW-0472">Membrane</keyword>
<keyword evidence="3 10" id="KW-0812">Transmembrane</keyword>
<feature type="transmembrane region" description="Helical" evidence="10">
    <location>
        <begin position="246"/>
        <end position="265"/>
    </location>
</feature>
<dbReference type="Pfam" id="PF07884">
    <property type="entry name" value="VKOR"/>
    <property type="match status" value="1"/>
</dbReference>
<dbReference type="Gene3D" id="1.20.1440.130">
    <property type="entry name" value="VKOR domain"/>
    <property type="match status" value="1"/>
</dbReference>
<dbReference type="InterPro" id="IPR012932">
    <property type="entry name" value="VKOR"/>
</dbReference>
<evidence type="ECO:0000256" key="10">
    <source>
        <dbReference type="SAM" id="Phobius"/>
    </source>
</evidence>
<evidence type="ECO:0000256" key="8">
    <source>
        <dbReference type="ARBA" id="ARBA00023157"/>
    </source>
</evidence>
<evidence type="ECO:0000256" key="5">
    <source>
        <dbReference type="ARBA" id="ARBA00022989"/>
    </source>
</evidence>
<dbReference type="CDD" id="cd02972">
    <property type="entry name" value="DsbA_family"/>
    <property type="match status" value="1"/>
</dbReference>
<dbReference type="SMART" id="SM00756">
    <property type="entry name" value="VKc"/>
    <property type="match status" value="1"/>
</dbReference>
<feature type="transmembrane region" description="Helical" evidence="10">
    <location>
        <begin position="166"/>
        <end position="184"/>
    </location>
</feature>
<keyword evidence="4" id="KW-0874">Quinone</keyword>
<keyword evidence="13" id="KW-1185">Reference proteome</keyword>
<feature type="transmembrane region" description="Helical" evidence="10">
    <location>
        <begin position="309"/>
        <end position="326"/>
    </location>
</feature>
<evidence type="ECO:0000256" key="4">
    <source>
        <dbReference type="ARBA" id="ARBA00022719"/>
    </source>
</evidence>
<comment type="caution">
    <text evidence="12">The sequence shown here is derived from an EMBL/GenBank/DDBJ whole genome shotgun (WGS) entry which is preliminary data.</text>
</comment>
<comment type="subcellular location">
    <subcellularLocation>
        <location evidence="1">Membrane</location>
        <topology evidence="1">Multi-pass membrane protein</topology>
    </subcellularLocation>
</comment>
<evidence type="ECO:0000256" key="6">
    <source>
        <dbReference type="ARBA" id="ARBA00023002"/>
    </source>
</evidence>
<dbReference type="SUPFAM" id="SSF52833">
    <property type="entry name" value="Thioredoxin-like"/>
    <property type="match status" value="1"/>
</dbReference>
<keyword evidence="9" id="KW-0676">Redox-active center</keyword>
<evidence type="ECO:0000256" key="1">
    <source>
        <dbReference type="ARBA" id="ARBA00004141"/>
    </source>
</evidence>
<protein>
    <submittedName>
        <fullName evidence="12">Vitamin K epoxide reductase family protein</fullName>
    </submittedName>
</protein>
<accession>A0ABV9I0A9</accession>
<dbReference type="CDD" id="cd12921">
    <property type="entry name" value="VKOR_4"/>
    <property type="match status" value="1"/>
</dbReference>
<keyword evidence="5 10" id="KW-1133">Transmembrane helix</keyword>
<proteinExistence type="inferred from homology"/>
<dbReference type="InterPro" id="IPR036249">
    <property type="entry name" value="Thioredoxin-like_sf"/>
</dbReference>
<keyword evidence="6" id="KW-0560">Oxidoreductase</keyword>
<dbReference type="Gene3D" id="3.40.30.10">
    <property type="entry name" value="Glutaredoxin"/>
    <property type="match status" value="1"/>
</dbReference>
<feature type="transmembrane region" description="Helical" evidence="10">
    <location>
        <begin position="217"/>
        <end position="240"/>
    </location>
</feature>
<evidence type="ECO:0000313" key="12">
    <source>
        <dbReference type="EMBL" id="MFC4635846.1"/>
    </source>
</evidence>
<reference evidence="13" key="1">
    <citation type="journal article" date="2019" name="Int. J. Syst. Evol. Microbiol.">
        <title>The Global Catalogue of Microorganisms (GCM) 10K type strain sequencing project: providing services to taxonomists for standard genome sequencing and annotation.</title>
        <authorList>
            <consortium name="The Broad Institute Genomics Platform"/>
            <consortium name="The Broad Institute Genome Sequencing Center for Infectious Disease"/>
            <person name="Wu L."/>
            <person name="Ma J."/>
        </authorList>
    </citation>
    <scope>NUCLEOTIDE SEQUENCE [LARGE SCALE GENOMIC DNA]</scope>
    <source>
        <strain evidence="13">YJ-61-S</strain>
    </source>
</reference>
<dbReference type="InterPro" id="IPR012336">
    <property type="entry name" value="Thioredoxin-like_fold"/>
</dbReference>
<feature type="transmembrane region" description="Helical" evidence="10">
    <location>
        <begin position="138"/>
        <end position="160"/>
    </location>
</feature>
<dbReference type="EMBL" id="JBHSFV010000012">
    <property type="protein sequence ID" value="MFC4635846.1"/>
    <property type="molecule type" value="Genomic_DNA"/>
</dbReference>
<evidence type="ECO:0000256" key="9">
    <source>
        <dbReference type="ARBA" id="ARBA00023284"/>
    </source>
</evidence>
<sequence>MQDQLFNILDKLLITNKIRLNKEELKLQLLSHPSYPSLHALTGVLKHFGVPNLALQVPTDQDTLDQLPPTFIANLKGEKGMYLGLAEKKVGTINVYTDHKQVENMSNVSFFESWDGIIVAVEKDETVKDEKSTNSSKILQWVLICVGLGVGIAFLNKAFIFEGIHYFLSTVGLILGILIVGHSLGIESSSTASICNLSEKTSCDAVLNSKGAKLGGILTLSDASIIAFGSYVLVYCFALLSGIDISSVITSLSLLAVPFVLYSIYYQGVVLKKWCPLCLGIAAVILLQSAMVFITGNTTSFVSLSVEEISLYALSMLLIISLWFLIKSLLQKKVSLDALKIESNKFKRNFSIFNTLLKENDHVENDIQLPKEIVLGNRDAALEVVLVTSPLCYYCKDAHTDIENILKQSGNDIKVIVRFNVRVEDKEDQGFLVTSHLLHAYNTQGEVGCIKMMHEVYKHDVDLKQWLKQQNGFDADYTDVLTAQKEWCTRNNINFTPALYIQGNQYPREYDRNDLSLFIEDLIELENQTEAIEDSPIMTS</sequence>
<feature type="domain" description="Vitamin K epoxide reductase" evidence="11">
    <location>
        <begin position="158"/>
        <end position="296"/>
    </location>
</feature>
<dbReference type="InterPro" id="IPR038354">
    <property type="entry name" value="VKOR_sf"/>
</dbReference>
<comment type="similarity">
    <text evidence="2">Belongs to the VKOR family.</text>
</comment>
<evidence type="ECO:0000256" key="7">
    <source>
        <dbReference type="ARBA" id="ARBA00023136"/>
    </source>
</evidence>
<feature type="transmembrane region" description="Helical" evidence="10">
    <location>
        <begin position="277"/>
        <end position="297"/>
    </location>
</feature>
<evidence type="ECO:0000313" key="13">
    <source>
        <dbReference type="Proteomes" id="UP001596043"/>
    </source>
</evidence>
<dbReference type="Proteomes" id="UP001596043">
    <property type="component" value="Unassembled WGS sequence"/>
</dbReference>
<keyword evidence="8" id="KW-1015">Disulfide bond</keyword>
<evidence type="ECO:0000256" key="2">
    <source>
        <dbReference type="ARBA" id="ARBA00006214"/>
    </source>
</evidence>
<name>A0ABV9I0A9_9FLAO</name>
<gene>
    <name evidence="12" type="ORF">ACFO3O_18185</name>
</gene>
<dbReference type="RefSeq" id="WP_379981462.1">
    <property type="nucleotide sequence ID" value="NZ_JBHSFV010000012.1"/>
</dbReference>
<organism evidence="12 13">
    <name type="scientific">Dokdonia ponticola</name>
    <dbReference type="NCBI Taxonomy" id="2041041"/>
    <lineage>
        <taxon>Bacteria</taxon>
        <taxon>Pseudomonadati</taxon>
        <taxon>Bacteroidota</taxon>
        <taxon>Flavobacteriia</taxon>
        <taxon>Flavobacteriales</taxon>
        <taxon>Flavobacteriaceae</taxon>
        <taxon>Dokdonia</taxon>
    </lineage>
</organism>
<dbReference type="Pfam" id="PF13462">
    <property type="entry name" value="Thioredoxin_4"/>
    <property type="match status" value="1"/>
</dbReference>